<evidence type="ECO:0000256" key="1">
    <source>
        <dbReference type="ARBA" id="ARBA00004141"/>
    </source>
</evidence>
<proteinExistence type="inferred from homology"/>
<evidence type="ECO:0000256" key="6">
    <source>
        <dbReference type="RuleBase" id="RU365102"/>
    </source>
</evidence>
<dbReference type="EMBL" id="RAPF01000003">
    <property type="protein sequence ID" value="RKF21790.1"/>
    <property type="molecule type" value="Genomic_DNA"/>
</dbReference>
<dbReference type="Proteomes" id="UP000284395">
    <property type="component" value="Unassembled WGS sequence"/>
</dbReference>
<feature type="transmembrane region" description="Helical" evidence="6">
    <location>
        <begin position="162"/>
        <end position="182"/>
    </location>
</feature>
<evidence type="ECO:0000256" key="3">
    <source>
        <dbReference type="ARBA" id="ARBA00022692"/>
    </source>
</evidence>
<dbReference type="GO" id="GO:0016020">
    <property type="term" value="C:membrane"/>
    <property type="evidence" value="ECO:0007669"/>
    <property type="project" value="UniProtKB-SubCell"/>
</dbReference>
<sequence length="187" mass="19811">MSAFFLAFLSCLGMTFAGREQVLVARLSGRLGQGRGLLVLVWLSSIGTSALAAWLAKSMTPLLVPTARQLFVGFALGLAGLDLLLGRQRRLPVEPTRSLGAIGLVLFTGQLTDSARFLILALSVLTGAPFWVASGGIIGSGAALTVAWMAGEFWEKRLPLRVFQYVAGGLFLLASVMVLLFAKGLVD</sequence>
<keyword evidence="8" id="KW-1185">Reference proteome</keyword>
<feature type="transmembrane region" description="Helical" evidence="6">
    <location>
        <begin position="68"/>
        <end position="86"/>
    </location>
</feature>
<comment type="subcellular location">
    <subcellularLocation>
        <location evidence="1 6">Membrane</location>
        <topology evidence="1 6">Multi-pass membrane protein</topology>
    </subcellularLocation>
</comment>
<keyword evidence="4 6" id="KW-1133">Transmembrane helix</keyword>
<dbReference type="InterPro" id="IPR001727">
    <property type="entry name" value="GDT1-like"/>
</dbReference>
<evidence type="ECO:0000256" key="5">
    <source>
        <dbReference type="ARBA" id="ARBA00023136"/>
    </source>
</evidence>
<organism evidence="7 8">
    <name type="scientific">Altericroceibacterium spongiae</name>
    <dbReference type="NCBI Taxonomy" id="2320269"/>
    <lineage>
        <taxon>Bacteria</taxon>
        <taxon>Pseudomonadati</taxon>
        <taxon>Pseudomonadota</taxon>
        <taxon>Alphaproteobacteria</taxon>
        <taxon>Sphingomonadales</taxon>
        <taxon>Erythrobacteraceae</taxon>
        <taxon>Altericroceibacterium</taxon>
    </lineage>
</organism>
<dbReference type="AlphaFoldDB" id="A0A420EMB6"/>
<protein>
    <recommendedName>
        <fullName evidence="6">GDT1 family protein</fullName>
    </recommendedName>
</protein>
<evidence type="ECO:0000313" key="7">
    <source>
        <dbReference type="EMBL" id="RKF21790.1"/>
    </source>
</evidence>
<dbReference type="GO" id="GO:0046873">
    <property type="term" value="F:metal ion transmembrane transporter activity"/>
    <property type="evidence" value="ECO:0007669"/>
    <property type="project" value="InterPro"/>
</dbReference>
<reference evidence="7 8" key="1">
    <citation type="submission" date="2018-09" db="EMBL/GenBank/DDBJ databases">
        <title>Altererythrobacter spongiae sp. nov., isolated from a marine sponge.</title>
        <authorList>
            <person name="Zhuang L."/>
            <person name="Luo L."/>
        </authorList>
    </citation>
    <scope>NUCLEOTIDE SEQUENCE [LARGE SCALE GENOMIC DNA]</scope>
    <source>
        <strain evidence="7 8">HN-Y73</strain>
    </source>
</reference>
<comment type="similarity">
    <text evidence="2 6">Belongs to the GDT1 family.</text>
</comment>
<evidence type="ECO:0000313" key="8">
    <source>
        <dbReference type="Proteomes" id="UP000284395"/>
    </source>
</evidence>
<dbReference type="OrthoDB" id="7502135at2"/>
<name>A0A420EMB6_9SPHN</name>
<comment type="caution">
    <text evidence="6">Lacks conserved residue(s) required for the propagation of feature annotation.</text>
</comment>
<evidence type="ECO:0000256" key="2">
    <source>
        <dbReference type="ARBA" id="ARBA00009190"/>
    </source>
</evidence>
<comment type="caution">
    <text evidence="7">The sequence shown here is derived from an EMBL/GenBank/DDBJ whole genome shotgun (WGS) entry which is preliminary data.</text>
</comment>
<accession>A0A420EMB6</accession>
<feature type="transmembrane region" description="Helical" evidence="6">
    <location>
        <begin position="36"/>
        <end position="56"/>
    </location>
</feature>
<dbReference type="Pfam" id="PF01169">
    <property type="entry name" value="GDT1"/>
    <property type="match status" value="1"/>
</dbReference>
<keyword evidence="3 6" id="KW-0812">Transmembrane</keyword>
<keyword evidence="5 6" id="KW-0472">Membrane</keyword>
<evidence type="ECO:0000256" key="4">
    <source>
        <dbReference type="ARBA" id="ARBA00022989"/>
    </source>
</evidence>
<gene>
    <name evidence="7" type="ORF">D6851_07150</name>
</gene>
<dbReference type="RefSeq" id="WP_120324199.1">
    <property type="nucleotide sequence ID" value="NZ_RAPF01000003.1"/>
</dbReference>